<accession>A0A0C9YIJ6</accession>
<evidence type="ECO:0000313" key="2">
    <source>
        <dbReference type="Proteomes" id="UP000054018"/>
    </source>
</evidence>
<keyword evidence="2" id="KW-1185">Reference proteome</keyword>
<dbReference type="HOGENOM" id="CLU_2979989_0_0_1"/>
<reference evidence="1 2" key="1">
    <citation type="submission" date="2014-04" db="EMBL/GenBank/DDBJ databases">
        <authorList>
            <consortium name="DOE Joint Genome Institute"/>
            <person name="Kuo A."/>
            <person name="Kohler A."/>
            <person name="Costa M.D."/>
            <person name="Nagy L.G."/>
            <person name="Floudas D."/>
            <person name="Copeland A."/>
            <person name="Barry K.W."/>
            <person name="Cichocki N."/>
            <person name="Veneault-Fourrey C."/>
            <person name="LaButti K."/>
            <person name="Lindquist E.A."/>
            <person name="Lipzen A."/>
            <person name="Lundell T."/>
            <person name="Morin E."/>
            <person name="Murat C."/>
            <person name="Sun H."/>
            <person name="Tunlid A."/>
            <person name="Henrissat B."/>
            <person name="Grigoriev I.V."/>
            <person name="Hibbett D.S."/>
            <person name="Martin F."/>
            <person name="Nordberg H.P."/>
            <person name="Cantor M.N."/>
            <person name="Hua S.X."/>
        </authorList>
    </citation>
    <scope>NUCLEOTIDE SEQUENCE [LARGE SCALE GENOMIC DNA]</scope>
    <source>
        <strain evidence="1 2">441</strain>
    </source>
</reference>
<name>A0A0C9YIJ6_9AGAM</name>
<proteinExistence type="predicted"/>
<dbReference type="AlphaFoldDB" id="A0A0C9YIJ6"/>
<sequence>MRHFSPCKHLSVAKDYSHKLGISVDPFLSPTGSRWMRTIEDVARSYLPLLIKSRVACL</sequence>
<dbReference type="EMBL" id="KN833712">
    <property type="protein sequence ID" value="KIK24885.1"/>
    <property type="molecule type" value="Genomic_DNA"/>
</dbReference>
<protein>
    <submittedName>
        <fullName evidence="1">Uncharacterized protein</fullName>
    </submittedName>
</protein>
<evidence type="ECO:0000313" key="1">
    <source>
        <dbReference type="EMBL" id="KIK24885.1"/>
    </source>
</evidence>
<gene>
    <name evidence="1" type="ORF">PISMIDRAFT_365500</name>
</gene>
<reference evidence="2" key="2">
    <citation type="submission" date="2015-01" db="EMBL/GenBank/DDBJ databases">
        <title>Evolutionary Origins and Diversification of the Mycorrhizal Mutualists.</title>
        <authorList>
            <consortium name="DOE Joint Genome Institute"/>
            <consortium name="Mycorrhizal Genomics Consortium"/>
            <person name="Kohler A."/>
            <person name="Kuo A."/>
            <person name="Nagy L.G."/>
            <person name="Floudas D."/>
            <person name="Copeland A."/>
            <person name="Barry K.W."/>
            <person name="Cichocki N."/>
            <person name="Veneault-Fourrey C."/>
            <person name="LaButti K."/>
            <person name="Lindquist E.A."/>
            <person name="Lipzen A."/>
            <person name="Lundell T."/>
            <person name="Morin E."/>
            <person name="Murat C."/>
            <person name="Riley R."/>
            <person name="Ohm R."/>
            <person name="Sun H."/>
            <person name="Tunlid A."/>
            <person name="Henrissat B."/>
            <person name="Grigoriev I.V."/>
            <person name="Hibbett D.S."/>
            <person name="Martin F."/>
        </authorList>
    </citation>
    <scope>NUCLEOTIDE SEQUENCE [LARGE SCALE GENOMIC DNA]</scope>
    <source>
        <strain evidence="2">441</strain>
    </source>
</reference>
<organism evidence="1 2">
    <name type="scientific">Pisolithus microcarpus 441</name>
    <dbReference type="NCBI Taxonomy" id="765257"/>
    <lineage>
        <taxon>Eukaryota</taxon>
        <taxon>Fungi</taxon>
        <taxon>Dikarya</taxon>
        <taxon>Basidiomycota</taxon>
        <taxon>Agaricomycotina</taxon>
        <taxon>Agaricomycetes</taxon>
        <taxon>Agaricomycetidae</taxon>
        <taxon>Boletales</taxon>
        <taxon>Sclerodermatineae</taxon>
        <taxon>Pisolithaceae</taxon>
        <taxon>Pisolithus</taxon>
    </lineage>
</organism>
<dbReference type="Proteomes" id="UP000054018">
    <property type="component" value="Unassembled WGS sequence"/>
</dbReference>